<dbReference type="EMBL" id="JACAZI010000007">
    <property type="protein sequence ID" value="KAF7355894.1"/>
    <property type="molecule type" value="Genomic_DNA"/>
</dbReference>
<organism evidence="4 5">
    <name type="scientific">Mycena venus</name>
    <dbReference type="NCBI Taxonomy" id="2733690"/>
    <lineage>
        <taxon>Eukaryota</taxon>
        <taxon>Fungi</taxon>
        <taxon>Dikarya</taxon>
        <taxon>Basidiomycota</taxon>
        <taxon>Agaricomycotina</taxon>
        <taxon>Agaricomycetes</taxon>
        <taxon>Agaricomycetidae</taxon>
        <taxon>Agaricales</taxon>
        <taxon>Marasmiineae</taxon>
        <taxon>Mycenaceae</taxon>
        <taxon>Mycena</taxon>
    </lineage>
</organism>
<protein>
    <submittedName>
        <fullName evidence="4">Wd-40 repeat protein</fullName>
    </submittedName>
</protein>
<evidence type="ECO:0000256" key="2">
    <source>
        <dbReference type="ARBA" id="ARBA00022737"/>
    </source>
</evidence>
<proteinExistence type="predicted"/>
<comment type="caution">
    <text evidence="4">The sequence shown here is derived from an EMBL/GenBank/DDBJ whole genome shotgun (WGS) entry which is preliminary data.</text>
</comment>
<feature type="repeat" description="WD" evidence="3">
    <location>
        <begin position="187"/>
        <end position="228"/>
    </location>
</feature>
<gene>
    <name evidence="4" type="ORF">MVEN_00918300</name>
</gene>
<keyword evidence="2" id="KW-0677">Repeat</keyword>
<reference evidence="4" key="1">
    <citation type="submission" date="2020-05" db="EMBL/GenBank/DDBJ databases">
        <title>Mycena genomes resolve the evolution of fungal bioluminescence.</title>
        <authorList>
            <person name="Tsai I.J."/>
        </authorList>
    </citation>
    <scope>NUCLEOTIDE SEQUENCE</scope>
    <source>
        <strain evidence="4">CCC161011</strain>
    </source>
</reference>
<dbReference type="InterPro" id="IPR001680">
    <property type="entry name" value="WD40_rpt"/>
</dbReference>
<keyword evidence="5" id="KW-1185">Reference proteome</keyword>
<dbReference type="PROSITE" id="PS50082">
    <property type="entry name" value="WD_REPEATS_2"/>
    <property type="match status" value="4"/>
</dbReference>
<dbReference type="InterPro" id="IPR020472">
    <property type="entry name" value="WD40_PAC1"/>
</dbReference>
<sequence length="386" mass="41972">MGNNKLNYAKVAEYPVSDNTLVATVVEREIRVHDVGSARLLRTLRGHTGFISALEFQPGGSKLVSGSTVFGCSSEQAVRVWDLDASEPNISIDAAKAAVTGASPILLQHWSAEDIESANLQENIAEVILKTQMKVDVRNGRAFFGELPHFEARAFGRDGSSLLYLPHRQTVALVDMDTVTERFRLTDNGHTDAVMWAETSPNGTVVATSSWDKTVRIWSMESGKLVHILRGARGQSWAGAFSPNGELVAAGAGDGMVRIWRIDTGELLHTLGDFRGWVRSLSFSPDSRHLAAGASGGTLKIFNVESGEQELHWPTFSRELLNVQYTFGGDLFFSSTDGGVFGYRASQDSKWKFFEPGSHIGGVTTSADGSKLTAAVGRSVHIWKIE</sequence>
<evidence type="ECO:0000256" key="3">
    <source>
        <dbReference type="PROSITE-ProRule" id="PRU00221"/>
    </source>
</evidence>
<dbReference type="Pfam" id="PF00400">
    <property type="entry name" value="WD40"/>
    <property type="match status" value="4"/>
</dbReference>
<name>A0A8H6YCP6_9AGAR</name>
<dbReference type="SMART" id="SM00320">
    <property type="entry name" value="WD40"/>
    <property type="match status" value="5"/>
</dbReference>
<dbReference type="Gene3D" id="2.130.10.10">
    <property type="entry name" value="YVTN repeat-like/Quinoprotein amine dehydrogenase"/>
    <property type="match status" value="2"/>
</dbReference>
<accession>A0A8H6YCP6</accession>
<evidence type="ECO:0000313" key="4">
    <source>
        <dbReference type="EMBL" id="KAF7355894.1"/>
    </source>
</evidence>
<dbReference type="PROSITE" id="PS50294">
    <property type="entry name" value="WD_REPEATS_REGION"/>
    <property type="match status" value="2"/>
</dbReference>
<dbReference type="PRINTS" id="PR00320">
    <property type="entry name" value="GPROTEINBRPT"/>
</dbReference>
<dbReference type="InterPro" id="IPR015943">
    <property type="entry name" value="WD40/YVTN_repeat-like_dom_sf"/>
</dbReference>
<feature type="repeat" description="WD" evidence="3">
    <location>
        <begin position="271"/>
        <end position="312"/>
    </location>
</feature>
<keyword evidence="1 3" id="KW-0853">WD repeat</keyword>
<feature type="repeat" description="WD" evidence="3">
    <location>
        <begin position="44"/>
        <end position="91"/>
    </location>
</feature>
<dbReference type="PANTHER" id="PTHR19879:SF9">
    <property type="entry name" value="TRANSCRIPTION INITIATION FACTOR TFIID SUBUNIT 5"/>
    <property type="match status" value="1"/>
</dbReference>
<dbReference type="Proteomes" id="UP000620124">
    <property type="component" value="Unassembled WGS sequence"/>
</dbReference>
<dbReference type="OrthoDB" id="2911645at2759"/>
<dbReference type="SUPFAM" id="SSF50998">
    <property type="entry name" value="Quinoprotein alcohol dehydrogenase-like"/>
    <property type="match status" value="1"/>
</dbReference>
<feature type="repeat" description="WD" evidence="3">
    <location>
        <begin position="229"/>
        <end position="270"/>
    </location>
</feature>
<dbReference type="PANTHER" id="PTHR19879">
    <property type="entry name" value="TRANSCRIPTION INITIATION FACTOR TFIID"/>
    <property type="match status" value="1"/>
</dbReference>
<evidence type="ECO:0000256" key="1">
    <source>
        <dbReference type="ARBA" id="ARBA00022574"/>
    </source>
</evidence>
<dbReference type="CDD" id="cd00200">
    <property type="entry name" value="WD40"/>
    <property type="match status" value="1"/>
</dbReference>
<dbReference type="AlphaFoldDB" id="A0A8H6YCP6"/>
<evidence type="ECO:0000313" key="5">
    <source>
        <dbReference type="Proteomes" id="UP000620124"/>
    </source>
</evidence>
<dbReference type="InterPro" id="IPR011047">
    <property type="entry name" value="Quinoprotein_ADH-like_sf"/>
</dbReference>